<dbReference type="Gene3D" id="1.10.8.270">
    <property type="entry name" value="putative rabgap domain of human tbc1 domain family member 14 like domains"/>
    <property type="match status" value="1"/>
</dbReference>
<evidence type="ECO:0000256" key="2">
    <source>
        <dbReference type="SAM" id="Coils"/>
    </source>
</evidence>
<accession>A0A9P7BXC5</accession>
<dbReference type="SUPFAM" id="SSF47923">
    <property type="entry name" value="Ypt/Rab-GAP domain of gyp1p"/>
    <property type="match status" value="2"/>
</dbReference>
<evidence type="ECO:0000313" key="6">
    <source>
        <dbReference type="Proteomes" id="UP000716291"/>
    </source>
</evidence>
<dbReference type="Pfam" id="PF23436">
    <property type="entry name" value="RabGap-TBC_2"/>
    <property type="match status" value="1"/>
</dbReference>
<organism evidence="5 6">
    <name type="scientific">Rhizopus oryzae</name>
    <name type="common">Mucormycosis agent</name>
    <name type="synonym">Rhizopus arrhizus var. delemar</name>
    <dbReference type="NCBI Taxonomy" id="64495"/>
    <lineage>
        <taxon>Eukaryota</taxon>
        <taxon>Fungi</taxon>
        <taxon>Fungi incertae sedis</taxon>
        <taxon>Mucoromycota</taxon>
        <taxon>Mucoromycotina</taxon>
        <taxon>Mucoromycetes</taxon>
        <taxon>Mucorales</taxon>
        <taxon>Mucorineae</taxon>
        <taxon>Rhizopodaceae</taxon>
        <taxon>Rhizopus</taxon>
    </lineage>
</organism>
<feature type="coiled-coil region" evidence="2">
    <location>
        <begin position="478"/>
        <end position="526"/>
    </location>
</feature>
<feature type="domain" description="Rab-GAP TBC" evidence="4">
    <location>
        <begin position="138"/>
        <end position="321"/>
    </location>
</feature>
<feature type="coiled-coil region" evidence="2">
    <location>
        <begin position="391"/>
        <end position="429"/>
    </location>
</feature>
<name>A0A9P7BXC5_RHIOR</name>
<reference evidence="5" key="1">
    <citation type="journal article" date="2020" name="Microb. Genom.">
        <title>Genetic diversity of clinical and environmental Mucorales isolates obtained from an investigation of mucormycosis cases among solid organ transplant recipients.</title>
        <authorList>
            <person name="Nguyen M.H."/>
            <person name="Kaul D."/>
            <person name="Muto C."/>
            <person name="Cheng S.J."/>
            <person name="Richter R.A."/>
            <person name="Bruno V.M."/>
            <person name="Liu G."/>
            <person name="Beyhan S."/>
            <person name="Sundermann A.J."/>
            <person name="Mounaud S."/>
            <person name="Pasculle A.W."/>
            <person name="Nierman W.C."/>
            <person name="Driscoll E."/>
            <person name="Cumbie R."/>
            <person name="Clancy C.J."/>
            <person name="Dupont C.L."/>
        </authorList>
    </citation>
    <scope>NUCLEOTIDE SEQUENCE</scope>
    <source>
        <strain evidence="5">GL11</strain>
    </source>
</reference>
<comment type="caution">
    <text evidence="5">The sequence shown here is derived from an EMBL/GenBank/DDBJ whole genome shotgun (WGS) entry which is preliminary data.</text>
</comment>
<proteinExistence type="predicted"/>
<dbReference type="GO" id="GO:0031267">
    <property type="term" value="F:small GTPase binding"/>
    <property type="evidence" value="ECO:0007669"/>
    <property type="project" value="TreeGrafter"/>
</dbReference>
<feature type="region of interest" description="Disordered" evidence="3">
    <location>
        <begin position="28"/>
        <end position="51"/>
    </location>
</feature>
<dbReference type="PROSITE" id="PS50086">
    <property type="entry name" value="TBC_RABGAP"/>
    <property type="match status" value="1"/>
</dbReference>
<dbReference type="InterPro" id="IPR035969">
    <property type="entry name" value="Rab-GAP_TBC_sf"/>
</dbReference>
<dbReference type="Proteomes" id="UP000716291">
    <property type="component" value="Unassembled WGS sequence"/>
</dbReference>
<keyword evidence="1" id="KW-0343">GTPase activation</keyword>
<dbReference type="PANTHER" id="PTHR47219:SF9">
    <property type="entry name" value="GTPASE ACTIVATING PROTEIN AND CENTROSOME-ASSOCIATED, ISOFORM B"/>
    <property type="match status" value="1"/>
</dbReference>
<dbReference type="Gene3D" id="1.10.472.80">
    <property type="entry name" value="Ypt/Rab-GAP domain of gyp1p, domain 3"/>
    <property type="match status" value="1"/>
</dbReference>
<dbReference type="AlphaFoldDB" id="A0A9P7BXC5"/>
<dbReference type="GO" id="GO:0005096">
    <property type="term" value="F:GTPase activator activity"/>
    <property type="evidence" value="ECO:0007669"/>
    <property type="project" value="UniProtKB-KW"/>
</dbReference>
<dbReference type="PANTHER" id="PTHR47219">
    <property type="entry name" value="RAB GTPASE-ACTIVATING PROTEIN 1-LIKE"/>
    <property type="match status" value="1"/>
</dbReference>
<evidence type="ECO:0000256" key="1">
    <source>
        <dbReference type="ARBA" id="ARBA00022468"/>
    </source>
</evidence>
<evidence type="ECO:0000256" key="3">
    <source>
        <dbReference type="SAM" id="MobiDB-lite"/>
    </source>
</evidence>
<dbReference type="EMBL" id="JAANQT010000021">
    <property type="protein sequence ID" value="KAG1315817.1"/>
    <property type="molecule type" value="Genomic_DNA"/>
</dbReference>
<sequence length="532" mass="62472">MTENELKFDDMSLLESKRQEYTIRISLEIKPEQDSDTSGSEYEETSKMTELAPTVSPDEDWQLVSSVESIKTLINIPNYYEMIMFKLNRQLKQDVKNSSKPLKEKLDTDWEFWALIITDFRKVIQTDYENFRIHLSKGVPPSLRGMLWQLFSDAANDCLEEKYRKLLNEPSPHEKLIQRDLPRTFPKIDYFNTKEGQEKLFHVIKAYSLFDEQVGYCQGIHFLVGCLLLHMPEEAAFCVLVQMMTKYGLREQFTPKMDKLHERMFQFEQLLSIHLPQVHRHLDIQGVLPSMYASQWFMTLFAYRCPLDLVFGVFDVLLVEGADKMLNFALALIKKNEQIILSLEFESLLEFFNGHVFDVYKKNSNGFIEDAYGFDIPSRLLQKLSKRYSAQAAQQERLKCIEDDMRRENAELNEQYKSLRCAYKTLDVNYQNTVQELTQIKILETILNEENQKLKSELSATRCGILKIERGSEYQKELDTLANANAQLVHTNSELQDRLTELETMMVELKLKHAEIENENKMIKKRYLLKII</sequence>
<dbReference type="InterPro" id="IPR050302">
    <property type="entry name" value="Rab_GAP_TBC_domain"/>
</dbReference>
<dbReference type="Gene3D" id="1.10.10.750">
    <property type="entry name" value="Ypt/Rab-GAP domain of gyp1p, domain 1"/>
    <property type="match status" value="1"/>
</dbReference>
<keyword evidence="2" id="KW-0175">Coiled coil</keyword>
<gene>
    <name evidence="5" type="ORF">G6F64_000357</name>
</gene>
<evidence type="ECO:0000259" key="4">
    <source>
        <dbReference type="PROSITE" id="PS50086"/>
    </source>
</evidence>
<dbReference type="FunFam" id="1.10.472.80:FF:000027">
    <property type="entry name" value="GTPase activating protein (Evi5)"/>
    <property type="match status" value="1"/>
</dbReference>
<dbReference type="SMART" id="SM00164">
    <property type="entry name" value="TBC"/>
    <property type="match status" value="1"/>
</dbReference>
<keyword evidence="6" id="KW-1185">Reference proteome</keyword>
<dbReference type="InterPro" id="IPR000195">
    <property type="entry name" value="Rab-GAP-TBC_dom"/>
</dbReference>
<dbReference type="FunFam" id="1.10.8.270:FF:000001">
    <property type="entry name" value="TBC1 domain family member 1"/>
    <property type="match status" value="1"/>
</dbReference>
<protein>
    <recommendedName>
        <fullName evidence="4">Rab-GAP TBC domain-containing protein</fullName>
    </recommendedName>
</protein>
<evidence type="ECO:0000313" key="5">
    <source>
        <dbReference type="EMBL" id="KAG1315817.1"/>
    </source>
</evidence>